<name>A6HR22_RAT</name>
<protein>
    <submittedName>
        <fullName evidence="1">RCG59741</fullName>
    </submittedName>
</protein>
<dbReference type="EMBL" id="CH473950">
    <property type="protein sequence ID" value="EDM16400.1"/>
    <property type="molecule type" value="Genomic_DNA"/>
</dbReference>
<reference evidence="1 2" key="1">
    <citation type="submission" date="2005-09" db="EMBL/GenBank/DDBJ databases">
        <authorList>
            <person name="Mural R.J."/>
            <person name="Li P.W."/>
            <person name="Adams M.D."/>
            <person name="Amanatides P.G."/>
            <person name="Baden-Tillson H."/>
            <person name="Barnstead M."/>
            <person name="Chin S.H."/>
            <person name="Dew I."/>
            <person name="Evans C.A."/>
            <person name="Ferriera S."/>
            <person name="Flanigan M."/>
            <person name="Fosler C."/>
            <person name="Glodek A."/>
            <person name="Gu Z."/>
            <person name="Holt R.A."/>
            <person name="Jennings D."/>
            <person name="Kraft C.L."/>
            <person name="Lu F."/>
            <person name="Nguyen T."/>
            <person name="Nusskern D.R."/>
            <person name="Pfannkoch C.M."/>
            <person name="Sitter C."/>
            <person name="Sutton G.G."/>
            <person name="Venter J.C."/>
            <person name="Wang Z."/>
            <person name="Woodage T."/>
            <person name="Zheng X.H."/>
            <person name="Zhong F."/>
        </authorList>
    </citation>
    <scope>NUCLEOTIDE SEQUENCE [LARGE SCALE GENOMIC DNA]</scope>
    <source>
        <strain>BN</strain>
        <strain evidence="2">Sprague-Dawley</strain>
    </source>
</reference>
<dbReference type="AlphaFoldDB" id="A6HR22"/>
<evidence type="ECO:0000313" key="2">
    <source>
        <dbReference type="Proteomes" id="UP000234681"/>
    </source>
</evidence>
<gene>
    <name evidence="1" type="ORF">rCG_59741</name>
</gene>
<organism evidence="1 2">
    <name type="scientific">Rattus norvegicus</name>
    <name type="common">Rat</name>
    <dbReference type="NCBI Taxonomy" id="10116"/>
    <lineage>
        <taxon>Eukaryota</taxon>
        <taxon>Metazoa</taxon>
        <taxon>Chordata</taxon>
        <taxon>Craniata</taxon>
        <taxon>Vertebrata</taxon>
        <taxon>Euteleostomi</taxon>
        <taxon>Mammalia</taxon>
        <taxon>Eutheria</taxon>
        <taxon>Euarchontoglires</taxon>
        <taxon>Glires</taxon>
        <taxon>Rodentia</taxon>
        <taxon>Myomorpha</taxon>
        <taxon>Muroidea</taxon>
        <taxon>Muridae</taxon>
        <taxon>Murinae</taxon>
        <taxon>Rattus</taxon>
    </lineage>
</organism>
<accession>A6HR22</accession>
<proteinExistence type="predicted"/>
<dbReference type="Proteomes" id="UP000234681">
    <property type="component" value="Chromosome 7"/>
</dbReference>
<sequence length="37" mass="4048">MSRLFILVGALPRKHSAVMLSCSCSGHKLNKCPLVCF</sequence>
<evidence type="ECO:0000313" key="1">
    <source>
        <dbReference type="EMBL" id="EDM16400.1"/>
    </source>
</evidence>
<feature type="non-terminal residue" evidence="1">
    <location>
        <position position="37"/>
    </location>
</feature>